<dbReference type="Pfam" id="PF03861">
    <property type="entry name" value="ANTAR"/>
    <property type="match status" value="1"/>
</dbReference>
<dbReference type="SUPFAM" id="SSF52172">
    <property type="entry name" value="CheY-like"/>
    <property type="match status" value="1"/>
</dbReference>
<dbReference type="Gene3D" id="3.30.450.20">
    <property type="entry name" value="PAS domain"/>
    <property type="match status" value="1"/>
</dbReference>
<dbReference type="InterPro" id="IPR005561">
    <property type="entry name" value="ANTAR"/>
</dbReference>
<protein>
    <recommendedName>
        <fullName evidence="1">ANTAR domain-containing protein</fullName>
    </recommendedName>
</protein>
<dbReference type="InterPro" id="IPR013656">
    <property type="entry name" value="PAS_4"/>
</dbReference>
<dbReference type="AlphaFoldDB" id="A0A916U325"/>
<dbReference type="Gene3D" id="1.10.10.10">
    <property type="entry name" value="Winged helix-like DNA-binding domain superfamily/Winged helix DNA-binding domain"/>
    <property type="match status" value="1"/>
</dbReference>
<evidence type="ECO:0000313" key="2">
    <source>
        <dbReference type="EMBL" id="GGC55195.1"/>
    </source>
</evidence>
<dbReference type="InterPro" id="IPR036388">
    <property type="entry name" value="WH-like_DNA-bd_sf"/>
</dbReference>
<reference evidence="2" key="2">
    <citation type="submission" date="2020-09" db="EMBL/GenBank/DDBJ databases">
        <authorList>
            <person name="Sun Q."/>
            <person name="Zhou Y."/>
        </authorList>
    </citation>
    <scope>NUCLEOTIDE SEQUENCE</scope>
    <source>
        <strain evidence="2">CGMCC 1.15478</strain>
    </source>
</reference>
<name>A0A916U325_9ACTN</name>
<evidence type="ECO:0000313" key="3">
    <source>
        <dbReference type="Proteomes" id="UP000641514"/>
    </source>
</evidence>
<proteinExistence type="predicted"/>
<comment type="caution">
    <text evidence="2">The sequence shown here is derived from an EMBL/GenBank/DDBJ whole genome shotgun (WGS) entry which is preliminary data.</text>
</comment>
<organism evidence="2 3">
    <name type="scientific">Hoyosella rhizosphaerae</name>
    <dbReference type="NCBI Taxonomy" id="1755582"/>
    <lineage>
        <taxon>Bacteria</taxon>
        <taxon>Bacillati</taxon>
        <taxon>Actinomycetota</taxon>
        <taxon>Actinomycetes</taxon>
        <taxon>Mycobacteriales</taxon>
        <taxon>Hoyosellaceae</taxon>
        <taxon>Hoyosella</taxon>
    </lineage>
</organism>
<dbReference type="CDD" id="cd00130">
    <property type="entry name" value="PAS"/>
    <property type="match status" value="1"/>
</dbReference>
<accession>A0A916U325</accession>
<gene>
    <name evidence="2" type="ORF">GCM10011410_04490</name>
</gene>
<dbReference type="SUPFAM" id="SSF55785">
    <property type="entry name" value="PYP-like sensor domain (PAS domain)"/>
    <property type="match status" value="1"/>
</dbReference>
<dbReference type="NCBIfam" id="TIGR00229">
    <property type="entry name" value="sensory_box"/>
    <property type="match status" value="1"/>
</dbReference>
<dbReference type="InterPro" id="IPR035965">
    <property type="entry name" value="PAS-like_dom_sf"/>
</dbReference>
<sequence length="257" mass="28807">MVGRSALERAHESAFRCAEVEYSRKNTSTGCVLIDRDFRIRGFNEAYEAATGLSRGEMQDHLLFDLFPDSPDNSENQVDRVRGSYERVLRCRRSNTLWVQRYDIPDPATPGGFIQKVWTLNHQPLVGNDGTVIGVVQHAEDITALDCVLASLARTLSVAEADDDHWWDVVRQLGTVGRALPRYRETYLALAQENNQLREAQASRAVIEQAKGILMGQHHCSPDEAFQILRQMSQATNEKLRDVAAALVKENAGLRSA</sequence>
<dbReference type="PROSITE" id="PS50921">
    <property type="entry name" value="ANTAR"/>
    <property type="match status" value="1"/>
</dbReference>
<dbReference type="GO" id="GO:0003723">
    <property type="term" value="F:RNA binding"/>
    <property type="evidence" value="ECO:0007669"/>
    <property type="project" value="InterPro"/>
</dbReference>
<dbReference type="InterPro" id="IPR000014">
    <property type="entry name" value="PAS"/>
</dbReference>
<dbReference type="Proteomes" id="UP000641514">
    <property type="component" value="Unassembled WGS sequence"/>
</dbReference>
<dbReference type="InterPro" id="IPR011006">
    <property type="entry name" value="CheY-like_superfamily"/>
</dbReference>
<dbReference type="EMBL" id="BMJH01000001">
    <property type="protein sequence ID" value="GGC55195.1"/>
    <property type="molecule type" value="Genomic_DNA"/>
</dbReference>
<dbReference type="SMART" id="SM01012">
    <property type="entry name" value="ANTAR"/>
    <property type="match status" value="1"/>
</dbReference>
<keyword evidence="3" id="KW-1185">Reference proteome</keyword>
<feature type="domain" description="ANTAR" evidence="1">
    <location>
        <begin position="187"/>
        <end position="248"/>
    </location>
</feature>
<dbReference type="RefSeq" id="WP_206050423.1">
    <property type="nucleotide sequence ID" value="NZ_JAFJMN010000008.1"/>
</dbReference>
<evidence type="ECO:0000259" key="1">
    <source>
        <dbReference type="PROSITE" id="PS50921"/>
    </source>
</evidence>
<reference evidence="2" key="1">
    <citation type="journal article" date="2014" name="Int. J. Syst. Evol. Microbiol.">
        <title>Complete genome sequence of Corynebacterium casei LMG S-19264T (=DSM 44701T), isolated from a smear-ripened cheese.</title>
        <authorList>
            <consortium name="US DOE Joint Genome Institute (JGI-PGF)"/>
            <person name="Walter F."/>
            <person name="Albersmeier A."/>
            <person name="Kalinowski J."/>
            <person name="Ruckert C."/>
        </authorList>
    </citation>
    <scope>NUCLEOTIDE SEQUENCE</scope>
    <source>
        <strain evidence="2">CGMCC 1.15478</strain>
    </source>
</reference>
<dbReference type="Pfam" id="PF08448">
    <property type="entry name" value="PAS_4"/>
    <property type="match status" value="1"/>
</dbReference>